<gene>
    <name evidence="1" type="ORF">I8J34_14760</name>
</gene>
<keyword evidence="2" id="KW-1185">Reference proteome</keyword>
<sequence length="334" mass="33510">MASNQPIATVVAVIGYAYARNAEGELRVLKPGDALYEGEVVITRDGGKVELATSDGQLLDVQPNETVAITADLSDTTRPTPQEAAVGDATIDQVIQAINQGGDIDDALEAPAAGLAGGAGGEGNSFVRLLRITEGVDPLSFEFGSAQIEPPFVFDGGSADEAAAATTSDVVPPAPTVSIPDTDGALNTTDSTIAESAGPTNASFTLTAPAGLSAITLDGTTVTVAELNALGTTPVSINTGEGTLVLTGYDATTGTVSYSYDPNVQDHSTGPVVDAISVSVVDTLGRTVSDSIDIQITDSVPVAVGDTNVIAEDGVNTVSGSVLTNDTVGADTNA</sequence>
<dbReference type="AlphaFoldDB" id="A0A944H8P9"/>
<accession>A0A944H8P9</accession>
<feature type="non-terminal residue" evidence="1">
    <location>
        <position position="334"/>
    </location>
</feature>
<dbReference type="EMBL" id="JAEKFT010000017">
    <property type="protein sequence ID" value="MBT0962439.1"/>
    <property type="molecule type" value="Genomic_DNA"/>
</dbReference>
<proteinExistence type="predicted"/>
<dbReference type="RefSeq" id="WP_214362391.1">
    <property type="nucleotide sequence ID" value="NZ_JAEKFT010000017.1"/>
</dbReference>
<protein>
    <submittedName>
        <fullName evidence="1">Retention module-containing protein</fullName>
    </submittedName>
</protein>
<reference evidence="2" key="1">
    <citation type="journal article" date="2022" name="ISME J.">
        <title>Genetic and phylogenetic analysis of dissimilatory iodate-reducing bacteria identifies potential niches across the world's oceans.</title>
        <authorList>
            <person name="Reyes-Umana V."/>
            <person name="Henning Z."/>
            <person name="Lee K."/>
            <person name="Barnum T.P."/>
            <person name="Coates J.D."/>
        </authorList>
    </citation>
    <scope>NUCLEOTIDE SEQUENCE [LARGE SCALE GENOMIC DNA]</scope>
    <source>
        <strain evidence="2">IR12</strain>
    </source>
</reference>
<dbReference type="NCBIfam" id="NF033682">
    <property type="entry name" value="retention_LapA"/>
    <property type="match status" value="1"/>
</dbReference>
<organism evidence="1 2">
    <name type="scientific">Denitromonas iodatirespirans</name>
    <dbReference type="NCBI Taxonomy" id="2795389"/>
    <lineage>
        <taxon>Bacteria</taxon>
        <taxon>Pseudomonadati</taxon>
        <taxon>Pseudomonadota</taxon>
        <taxon>Betaproteobacteria</taxon>
        <taxon>Rhodocyclales</taxon>
        <taxon>Zoogloeaceae</taxon>
        <taxon>Denitromonas</taxon>
    </lineage>
</organism>
<comment type="caution">
    <text evidence="1">The sequence shown here is derived from an EMBL/GenBank/DDBJ whole genome shotgun (WGS) entry which is preliminary data.</text>
</comment>
<dbReference type="Proteomes" id="UP000694660">
    <property type="component" value="Unassembled WGS sequence"/>
</dbReference>
<evidence type="ECO:0000313" key="2">
    <source>
        <dbReference type="Proteomes" id="UP000694660"/>
    </source>
</evidence>
<name>A0A944H8P9_DENI1</name>
<dbReference type="InterPro" id="IPR047777">
    <property type="entry name" value="LapA-like_RM"/>
</dbReference>
<evidence type="ECO:0000313" key="1">
    <source>
        <dbReference type="EMBL" id="MBT0962439.1"/>
    </source>
</evidence>